<evidence type="ECO:0000256" key="2">
    <source>
        <dbReference type="ARBA" id="ARBA00022771"/>
    </source>
</evidence>
<feature type="compositionally biased region" description="Polar residues" evidence="4">
    <location>
        <begin position="285"/>
        <end position="299"/>
    </location>
</feature>
<organism evidence="6 7">
    <name type="scientific">Pinctada imbricata</name>
    <name type="common">Atlantic pearl-oyster</name>
    <name type="synonym">Pinctada martensii</name>
    <dbReference type="NCBI Taxonomy" id="66713"/>
    <lineage>
        <taxon>Eukaryota</taxon>
        <taxon>Metazoa</taxon>
        <taxon>Spiralia</taxon>
        <taxon>Lophotrochozoa</taxon>
        <taxon>Mollusca</taxon>
        <taxon>Bivalvia</taxon>
        <taxon>Autobranchia</taxon>
        <taxon>Pteriomorphia</taxon>
        <taxon>Pterioida</taxon>
        <taxon>Pterioidea</taxon>
        <taxon>Pteriidae</taxon>
        <taxon>Pinctada</taxon>
    </lineage>
</organism>
<dbReference type="PANTHER" id="PTHR47160:SF10">
    <property type="entry name" value="MULE TRANSPOSASE DOMAIN-CONTAINING PROTEIN"/>
    <property type="match status" value="1"/>
</dbReference>
<dbReference type="PANTHER" id="PTHR47160">
    <property type="entry name" value="PUTATIVE-RELATED"/>
    <property type="match status" value="1"/>
</dbReference>
<evidence type="ECO:0000256" key="3">
    <source>
        <dbReference type="ARBA" id="ARBA00022833"/>
    </source>
</evidence>
<accession>A0AA88YNC5</accession>
<evidence type="ECO:0000259" key="5">
    <source>
        <dbReference type="Pfam" id="PF04500"/>
    </source>
</evidence>
<dbReference type="Pfam" id="PF04500">
    <property type="entry name" value="FLYWCH"/>
    <property type="match status" value="1"/>
</dbReference>
<protein>
    <recommendedName>
        <fullName evidence="5">FLYWCH-type domain-containing protein</fullName>
    </recommendedName>
</protein>
<sequence>MANAQLKYRYTENERGKPSLVYEDFRFQVKSRRDDRIYWRCSVRSCPARIATLHMIPTEPNPLHNHPADAIQIRIMETMNEIKKRCREETKPIPLVYSEETSKLRTPAWDSSTQDMVKRLPTYQSSHSILYRQRAKLLPKLPTNLRELTLHGDWTTTTAGEPFLLVDDGTDQRILIFATQANLKYLADATTIFGDGTFYTCPDLFTQIYSIHAEVAGEMYPLVYALLPGKTQAIYTRLFQLLRSTCLSNNIVLRPQTMFLDFEIAAHNAARATSSRVSRYEAVSSTTRNAFGGRPNQQDSSHRTKPTQTSPPLSDESSIQSSHAPSYM</sequence>
<evidence type="ECO:0000313" key="7">
    <source>
        <dbReference type="Proteomes" id="UP001186944"/>
    </source>
</evidence>
<dbReference type="Proteomes" id="UP001186944">
    <property type="component" value="Unassembled WGS sequence"/>
</dbReference>
<evidence type="ECO:0000256" key="1">
    <source>
        <dbReference type="ARBA" id="ARBA00022723"/>
    </source>
</evidence>
<evidence type="ECO:0000256" key="4">
    <source>
        <dbReference type="SAM" id="MobiDB-lite"/>
    </source>
</evidence>
<dbReference type="Gene3D" id="2.20.25.240">
    <property type="match status" value="1"/>
</dbReference>
<name>A0AA88YNC5_PINIB</name>
<feature type="region of interest" description="Disordered" evidence="4">
    <location>
        <begin position="285"/>
        <end position="328"/>
    </location>
</feature>
<dbReference type="EMBL" id="VSWD01000005">
    <property type="protein sequence ID" value="KAK3103010.1"/>
    <property type="molecule type" value="Genomic_DNA"/>
</dbReference>
<keyword evidence="2" id="KW-0863">Zinc-finger</keyword>
<dbReference type="GO" id="GO:0008270">
    <property type="term" value="F:zinc ion binding"/>
    <property type="evidence" value="ECO:0007669"/>
    <property type="project" value="UniProtKB-KW"/>
</dbReference>
<feature type="compositionally biased region" description="Polar residues" evidence="4">
    <location>
        <begin position="306"/>
        <end position="328"/>
    </location>
</feature>
<dbReference type="AlphaFoldDB" id="A0AA88YNC5"/>
<proteinExistence type="predicted"/>
<evidence type="ECO:0000313" key="6">
    <source>
        <dbReference type="EMBL" id="KAK3103010.1"/>
    </source>
</evidence>
<comment type="caution">
    <text evidence="6">The sequence shown here is derived from an EMBL/GenBank/DDBJ whole genome shotgun (WGS) entry which is preliminary data.</text>
</comment>
<gene>
    <name evidence="6" type="ORF">FSP39_015745</name>
</gene>
<keyword evidence="7" id="KW-1185">Reference proteome</keyword>
<feature type="domain" description="FLYWCH-type" evidence="5">
    <location>
        <begin position="10"/>
        <end position="66"/>
    </location>
</feature>
<dbReference type="InterPro" id="IPR007588">
    <property type="entry name" value="Znf_FLYWCH"/>
</dbReference>
<reference evidence="6" key="1">
    <citation type="submission" date="2019-08" db="EMBL/GenBank/DDBJ databases">
        <title>The improved chromosome-level genome for the pearl oyster Pinctada fucata martensii using PacBio sequencing and Hi-C.</title>
        <authorList>
            <person name="Zheng Z."/>
        </authorList>
    </citation>
    <scope>NUCLEOTIDE SEQUENCE</scope>
    <source>
        <strain evidence="6">ZZ-2019</strain>
        <tissue evidence="6">Adductor muscle</tissue>
    </source>
</reference>
<keyword evidence="3" id="KW-0862">Zinc</keyword>
<keyword evidence="1" id="KW-0479">Metal-binding</keyword>